<keyword evidence="15" id="KW-1185">Reference proteome</keyword>
<dbReference type="RefSeq" id="WP_166313852.1">
    <property type="nucleotide sequence ID" value="NZ_CP049866.1"/>
</dbReference>
<dbReference type="PANTHER" id="PTHR48078">
    <property type="entry name" value="THREONINE DEHYDRATASE, MITOCHONDRIAL-RELATED"/>
    <property type="match status" value="1"/>
</dbReference>
<reference evidence="14 15" key="1">
    <citation type="submission" date="2020-03" db="EMBL/GenBank/DDBJ databases">
        <title>Nocardioides sp. nov., isolated from fish.</title>
        <authorList>
            <person name="Hyun D.-W."/>
            <person name="Bae J.-W."/>
        </authorList>
    </citation>
    <scope>NUCLEOTIDE SEQUENCE [LARGE SCALE GENOMIC DNA]</scope>
    <source>
        <strain evidence="14 15">HDW12A</strain>
    </source>
</reference>
<evidence type="ECO:0000313" key="14">
    <source>
        <dbReference type="EMBL" id="QIK74223.1"/>
    </source>
</evidence>
<dbReference type="GO" id="GO:0004794">
    <property type="term" value="F:threonine deaminase activity"/>
    <property type="evidence" value="ECO:0007669"/>
    <property type="project" value="UniProtKB-EC"/>
</dbReference>
<dbReference type="InterPro" id="IPR005789">
    <property type="entry name" value="Thr_deHydtase_catblc"/>
</dbReference>
<dbReference type="AlphaFoldDB" id="A0A6G7YBQ2"/>
<comment type="cofactor">
    <cofactor evidence="2">
        <name>pyridoxal 5'-phosphate</name>
        <dbReference type="ChEBI" id="CHEBI:597326"/>
    </cofactor>
</comment>
<comment type="subunit">
    <text evidence="5">In the native structure, TdcB is in a dimeric form, whereas in the TdcB-AMP complex, it exists in a tetrameric form (dimer of dimers).</text>
</comment>
<dbReference type="KEGG" id="npi:G7071_00985"/>
<comment type="catalytic activity">
    <reaction evidence="1">
        <text>L-threonine = 2-oxobutanoate + NH4(+)</text>
        <dbReference type="Rhea" id="RHEA:22108"/>
        <dbReference type="ChEBI" id="CHEBI:16763"/>
        <dbReference type="ChEBI" id="CHEBI:28938"/>
        <dbReference type="ChEBI" id="CHEBI:57926"/>
        <dbReference type="EC" id="4.3.1.19"/>
    </reaction>
</comment>
<evidence type="ECO:0000256" key="10">
    <source>
        <dbReference type="ARBA" id="ARBA00023239"/>
    </source>
</evidence>
<evidence type="ECO:0000256" key="12">
    <source>
        <dbReference type="ARBA" id="ARBA00031427"/>
    </source>
</evidence>
<comment type="similarity">
    <text evidence="4">Belongs to the serine/threonine dehydratase family.</text>
</comment>
<dbReference type="CDD" id="cd01562">
    <property type="entry name" value="Thr-dehyd"/>
    <property type="match status" value="1"/>
</dbReference>
<dbReference type="EC" id="4.3.1.19" evidence="6"/>
<feature type="domain" description="ACT" evidence="13">
    <location>
        <begin position="338"/>
        <end position="411"/>
    </location>
</feature>
<organism evidence="14 15">
    <name type="scientific">Nocardioides piscis</name>
    <dbReference type="NCBI Taxonomy" id="2714938"/>
    <lineage>
        <taxon>Bacteria</taxon>
        <taxon>Bacillati</taxon>
        <taxon>Actinomycetota</taxon>
        <taxon>Actinomycetes</taxon>
        <taxon>Propionibacteriales</taxon>
        <taxon>Nocardioidaceae</taxon>
        <taxon>Nocardioides</taxon>
    </lineage>
</organism>
<dbReference type="GO" id="GO:0003941">
    <property type="term" value="F:L-serine ammonia-lyase activity"/>
    <property type="evidence" value="ECO:0007669"/>
    <property type="project" value="TreeGrafter"/>
</dbReference>
<dbReference type="InterPro" id="IPR001926">
    <property type="entry name" value="TrpB-like_PALP"/>
</dbReference>
<proteinExistence type="inferred from homology"/>
<dbReference type="Proteomes" id="UP000502035">
    <property type="component" value="Chromosome"/>
</dbReference>
<protein>
    <recommendedName>
        <fullName evidence="7">L-threonine dehydratase catabolic TdcB</fullName>
        <ecNumber evidence="6">4.3.1.19</ecNumber>
    </recommendedName>
    <alternativeName>
        <fullName evidence="12">Threonine deaminase</fullName>
    </alternativeName>
</protein>
<evidence type="ECO:0000256" key="7">
    <source>
        <dbReference type="ARBA" id="ARBA00022248"/>
    </source>
</evidence>
<evidence type="ECO:0000256" key="5">
    <source>
        <dbReference type="ARBA" id="ARBA00011447"/>
    </source>
</evidence>
<dbReference type="FunFam" id="3.40.50.1100:FF:000007">
    <property type="entry name" value="L-threonine dehydratase catabolic TdcB"/>
    <property type="match status" value="1"/>
</dbReference>
<sequence length="411" mass="42971">MTEAGPLGVTLADIEDARSLVDEIAVRTPMEESRWLSALVDGPVSLKCENLQRTGSFKIRGAYVRISRLSADERAAGVVAASAGNHAQGVALAATTLGIRSTVFMPEGAPIPKEKATRGYGADVRFHGRYLEDALDEAKRFAEETGAVLIHPFDHVDIVAGQGTAGLEVLEQEPDVRTLIVPTGGGGLLAGMAVAIKLRARAEGRPEVRVIGVQAEGAAAFPDSLRAGAPVALSSMNTMADGIAVGRPGDITFAAVRDHVDEIRTVSEESLSRALLALVERAKMIVEPAGAAAVAAILDSPSHFEAPTVAVLSGGNIDPLLLSKVIRHGLAAGGRFLYLRVVIPDLPGGLAGLLAQVGSAGANVLEVAHERISPTLHLNEVEVRIQLETRGEVHAGKVMAQLRAAGYTVYE</sequence>
<dbReference type="GO" id="GO:0006567">
    <property type="term" value="P:L-threonine catabolic process"/>
    <property type="evidence" value="ECO:0007669"/>
    <property type="project" value="InterPro"/>
</dbReference>
<evidence type="ECO:0000256" key="2">
    <source>
        <dbReference type="ARBA" id="ARBA00001933"/>
    </source>
</evidence>
<dbReference type="GO" id="GO:0009097">
    <property type="term" value="P:isoleucine biosynthetic process"/>
    <property type="evidence" value="ECO:0007669"/>
    <property type="project" value="TreeGrafter"/>
</dbReference>
<evidence type="ECO:0000256" key="6">
    <source>
        <dbReference type="ARBA" id="ARBA00012096"/>
    </source>
</evidence>
<dbReference type="Gene3D" id="3.40.50.1100">
    <property type="match status" value="2"/>
</dbReference>
<keyword evidence="8" id="KW-0021">Allosteric enzyme</keyword>
<evidence type="ECO:0000256" key="1">
    <source>
        <dbReference type="ARBA" id="ARBA00001274"/>
    </source>
</evidence>
<evidence type="ECO:0000256" key="3">
    <source>
        <dbReference type="ARBA" id="ARBA00004958"/>
    </source>
</evidence>
<name>A0A6G7YBQ2_9ACTN</name>
<evidence type="ECO:0000259" key="13">
    <source>
        <dbReference type="PROSITE" id="PS51671"/>
    </source>
</evidence>
<dbReference type="PROSITE" id="PS51671">
    <property type="entry name" value="ACT"/>
    <property type="match status" value="1"/>
</dbReference>
<keyword evidence="9" id="KW-0663">Pyridoxal phosphate</keyword>
<dbReference type="InterPro" id="IPR044561">
    <property type="entry name" value="ACT_ThrD-II-like"/>
</dbReference>
<dbReference type="Pfam" id="PF00291">
    <property type="entry name" value="PALP"/>
    <property type="match status" value="1"/>
</dbReference>
<evidence type="ECO:0000313" key="15">
    <source>
        <dbReference type="Proteomes" id="UP000502035"/>
    </source>
</evidence>
<dbReference type="GO" id="GO:0006565">
    <property type="term" value="P:L-serine catabolic process"/>
    <property type="evidence" value="ECO:0007669"/>
    <property type="project" value="TreeGrafter"/>
</dbReference>
<dbReference type="InterPro" id="IPR002912">
    <property type="entry name" value="ACT_dom"/>
</dbReference>
<keyword evidence="10 14" id="KW-0456">Lyase</keyword>
<dbReference type="InterPro" id="IPR036052">
    <property type="entry name" value="TrpB-like_PALP_sf"/>
</dbReference>
<evidence type="ECO:0000256" key="9">
    <source>
        <dbReference type="ARBA" id="ARBA00022898"/>
    </source>
</evidence>
<dbReference type="EMBL" id="CP049866">
    <property type="protein sequence ID" value="QIK74223.1"/>
    <property type="molecule type" value="Genomic_DNA"/>
</dbReference>
<comment type="pathway">
    <text evidence="3">Amino-acid degradation; L-threonine degradation via propanoate pathway; propanoate from L-threonine: step 1/4.</text>
</comment>
<accession>A0A6G7YBQ2</accession>
<dbReference type="InterPro" id="IPR000634">
    <property type="entry name" value="Ser/Thr_deHydtase_PyrdxlP-BS"/>
</dbReference>
<dbReference type="FunFam" id="3.40.50.1100:FF:000005">
    <property type="entry name" value="Threonine dehydratase catabolic"/>
    <property type="match status" value="1"/>
</dbReference>
<dbReference type="GO" id="GO:0030170">
    <property type="term" value="F:pyridoxal phosphate binding"/>
    <property type="evidence" value="ECO:0007669"/>
    <property type="project" value="InterPro"/>
</dbReference>
<dbReference type="PANTHER" id="PTHR48078:SF6">
    <property type="entry name" value="L-THREONINE DEHYDRATASE CATABOLIC TDCB"/>
    <property type="match status" value="1"/>
</dbReference>
<dbReference type="SUPFAM" id="SSF53686">
    <property type="entry name" value="Tryptophan synthase beta subunit-like PLP-dependent enzymes"/>
    <property type="match status" value="1"/>
</dbReference>
<dbReference type="PROSITE" id="PS00165">
    <property type="entry name" value="DEHYDRATASE_SER_THR"/>
    <property type="match status" value="1"/>
</dbReference>
<evidence type="ECO:0000256" key="11">
    <source>
        <dbReference type="ARBA" id="ARBA00025527"/>
    </source>
</evidence>
<dbReference type="NCBIfam" id="TIGR01127">
    <property type="entry name" value="ilvA_1Cterm"/>
    <property type="match status" value="1"/>
</dbReference>
<evidence type="ECO:0000256" key="4">
    <source>
        <dbReference type="ARBA" id="ARBA00010869"/>
    </source>
</evidence>
<evidence type="ECO:0000256" key="8">
    <source>
        <dbReference type="ARBA" id="ARBA00022533"/>
    </source>
</evidence>
<comment type="function">
    <text evidence="11">Catalyzes the anaerobic formation of alpha-ketobutyrate and ammonia from threonine in a two-step reaction. The first step involved a dehydration of threonine and a production of enamine intermediates (aminocrotonate), which tautomerizes to its imine form (iminobutyrate). Both intermediates are unstable and short-lived. The second step is the nonenzymatic hydrolysis of the enamine/imine intermediates to form 2-ketobutyrate and free ammonia. In the low water environment of the cell, the second step is accelerated by RidA.</text>
</comment>
<gene>
    <name evidence="14" type="ORF">G7071_00985</name>
</gene>
<dbReference type="CDD" id="cd04886">
    <property type="entry name" value="ACT_ThrD-II-like"/>
    <property type="match status" value="1"/>
</dbReference>
<dbReference type="InterPro" id="IPR050147">
    <property type="entry name" value="Ser/Thr_Dehydratase"/>
</dbReference>